<keyword evidence="2" id="KW-0326">Glycosidase</keyword>
<evidence type="ECO:0000256" key="3">
    <source>
        <dbReference type="SAM" id="SignalP"/>
    </source>
</evidence>
<proteinExistence type="inferred from homology"/>
<dbReference type="SUPFAM" id="SSF51011">
    <property type="entry name" value="Glycosyl hydrolase domain"/>
    <property type="match status" value="1"/>
</dbReference>
<keyword evidence="2 7" id="KW-0378">Hydrolase</keyword>
<evidence type="ECO:0000256" key="2">
    <source>
        <dbReference type="RuleBase" id="RU361185"/>
    </source>
</evidence>
<accession>A0AAX4PCV1</accession>
<dbReference type="PANTHER" id="PTHR22762:SF89">
    <property type="entry name" value="ALPHA-XYLOSIDASE"/>
    <property type="match status" value="1"/>
</dbReference>
<protein>
    <submittedName>
        <fullName evidence="7">Family 31 glycoside hydrolase</fullName>
    </submittedName>
</protein>
<dbReference type="AlphaFoldDB" id="A0AAX4PCV1"/>
<feature type="domain" description="Glycosyl hydrolase family 31 C-terminal" evidence="6">
    <location>
        <begin position="593"/>
        <end position="699"/>
    </location>
</feature>
<gene>
    <name evidence="7" type="ORF">HKI87_09g57310</name>
</gene>
<dbReference type="GO" id="GO:0005975">
    <property type="term" value="P:carbohydrate metabolic process"/>
    <property type="evidence" value="ECO:0007669"/>
    <property type="project" value="InterPro"/>
</dbReference>
<evidence type="ECO:0000313" key="7">
    <source>
        <dbReference type="EMBL" id="WZN64177.1"/>
    </source>
</evidence>
<dbReference type="Pfam" id="PF21365">
    <property type="entry name" value="Glyco_hydro_31_3rd"/>
    <property type="match status" value="1"/>
</dbReference>
<dbReference type="SUPFAM" id="SSF51445">
    <property type="entry name" value="(Trans)glycosidases"/>
    <property type="match status" value="1"/>
</dbReference>
<dbReference type="EMBL" id="CP151509">
    <property type="protein sequence ID" value="WZN64177.1"/>
    <property type="molecule type" value="Genomic_DNA"/>
</dbReference>
<feature type="domain" description="DUF5110" evidence="5">
    <location>
        <begin position="722"/>
        <end position="795"/>
    </location>
</feature>
<dbReference type="PANTHER" id="PTHR22762">
    <property type="entry name" value="ALPHA-GLUCOSIDASE"/>
    <property type="match status" value="1"/>
</dbReference>
<dbReference type="InterPro" id="IPR013780">
    <property type="entry name" value="Glyco_hydro_b"/>
</dbReference>
<keyword evidence="3" id="KW-0732">Signal</keyword>
<evidence type="ECO:0000256" key="1">
    <source>
        <dbReference type="ARBA" id="ARBA00007806"/>
    </source>
</evidence>
<evidence type="ECO:0000259" key="6">
    <source>
        <dbReference type="Pfam" id="PF21365"/>
    </source>
</evidence>
<organism evidence="7 8">
    <name type="scientific">Chloropicon roscoffensis</name>
    <dbReference type="NCBI Taxonomy" id="1461544"/>
    <lineage>
        <taxon>Eukaryota</taxon>
        <taxon>Viridiplantae</taxon>
        <taxon>Chlorophyta</taxon>
        <taxon>Chloropicophyceae</taxon>
        <taxon>Chloropicales</taxon>
        <taxon>Chloropicaceae</taxon>
        <taxon>Chloropicon</taxon>
    </lineage>
</organism>
<dbReference type="Pfam" id="PF17137">
    <property type="entry name" value="DUF5110"/>
    <property type="match status" value="1"/>
</dbReference>
<name>A0AAX4PCV1_9CHLO</name>
<reference evidence="7 8" key="1">
    <citation type="submission" date="2024-03" db="EMBL/GenBank/DDBJ databases">
        <title>Complete genome sequence of the green alga Chloropicon roscoffensis RCC1871.</title>
        <authorList>
            <person name="Lemieux C."/>
            <person name="Pombert J.-F."/>
            <person name="Otis C."/>
            <person name="Turmel M."/>
        </authorList>
    </citation>
    <scope>NUCLEOTIDE SEQUENCE [LARGE SCALE GENOMIC DNA]</scope>
    <source>
        <strain evidence="7 8">RCC1871</strain>
    </source>
</reference>
<dbReference type="GO" id="GO:0006491">
    <property type="term" value="P:N-glycan processing"/>
    <property type="evidence" value="ECO:0007669"/>
    <property type="project" value="TreeGrafter"/>
</dbReference>
<keyword evidence="8" id="KW-1185">Reference proteome</keyword>
<dbReference type="Gene3D" id="2.60.40.1180">
    <property type="entry name" value="Golgi alpha-mannosidase II"/>
    <property type="match status" value="1"/>
</dbReference>
<evidence type="ECO:0000259" key="5">
    <source>
        <dbReference type="Pfam" id="PF17137"/>
    </source>
</evidence>
<feature type="signal peptide" evidence="3">
    <location>
        <begin position="1"/>
        <end position="22"/>
    </location>
</feature>
<dbReference type="InterPro" id="IPR017853">
    <property type="entry name" value="GH"/>
</dbReference>
<feature type="domain" description="Glycoside hydrolase family 31 TIM barrel" evidence="4">
    <location>
        <begin position="259"/>
        <end position="584"/>
    </location>
</feature>
<dbReference type="GO" id="GO:0090599">
    <property type="term" value="F:alpha-glucosidase activity"/>
    <property type="evidence" value="ECO:0007669"/>
    <property type="project" value="TreeGrafter"/>
</dbReference>
<dbReference type="InterPro" id="IPR048395">
    <property type="entry name" value="Glyco_hydro_31_C"/>
</dbReference>
<evidence type="ECO:0000259" key="4">
    <source>
        <dbReference type="Pfam" id="PF01055"/>
    </source>
</evidence>
<comment type="similarity">
    <text evidence="1 2">Belongs to the glycosyl hydrolase 31 family.</text>
</comment>
<evidence type="ECO:0000313" key="8">
    <source>
        <dbReference type="Proteomes" id="UP001472866"/>
    </source>
</evidence>
<dbReference type="InterPro" id="IPR000322">
    <property type="entry name" value="Glyco_hydro_31_TIM"/>
</dbReference>
<dbReference type="Proteomes" id="UP001472866">
    <property type="component" value="Chromosome 09"/>
</dbReference>
<dbReference type="InterPro" id="IPR033403">
    <property type="entry name" value="DUF5110"/>
</dbReference>
<sequence>MVRAAPLACLLAICLLANYASAARLNLSRGRHAGARLGNGVGPELLPYDPVANKASVVNSQDGKARFTVLTGRLIRLEYTDTGAFEDRASTAFVNRNLGTPKFGVQQDNETTVIETDFLSLTYKENSNDEGFTAANLDIKTLGDFQVDWAPGMQNTGALPGAIKSLDGLGVQTLNCTVIEEQNIEIHHEKLHCNWALFSRSGWTVFDDTPSPMIDPNDPDGWWQLDQPNANKQDWYFFGHGLDYIAALRDYRAVGGAIPMLPRQVFGTWWTRWFNYNTNGIKDVVDNFRMYSLPLDVLVYDMNWHTKDGSPDGWTGYSWDERVLPNHQQLNNWLKAQDLTLSCNIHDNEGVGHLEHRYEATASAAGIDPSTNATVPFSVANKTLMLAVEDQALNPLKANGSAIDFFWIDWQQGGKQGGALGGRSNPTFWLNKVRCTDAKRLGSQERTMVLGRWGGLGNHRYQLGFSGDINDLQPTPLNWDALAYQPYYSASGSTVSYGFWSHDILTAGADPELSLRWVQWGANSGVMRFHDRGLSSGACNDPFKVPGQTGSCEIDLIWKQPYQYFQGMRSALHRRSALIPYLYNAAREAFDTGISLIRPLYLYHSEHDLAYANNMHGDYASYYLGPDMIVAPVVVPVNKDTNLASTTIWLPPRDDQSGGGFWVETSTGNEISVPANGSVVTHDWDITEIPTYVKGGAILPISLDLEPGRTIGRAAGAYERLGFEIFPSQDPSATRSTLVYEDDSKTTAYLDNEYAITKVTAASNGGSSVTITLEAPKKPYKWMPQMREYVFLLVNSAPATSVKVNGKQLQYDGLRGSIAGFHYDASRVMAVISTGPMPIDKGVTVEIELAQTSGLAGLKGVLRRANIAKATLDAVQGTPGFFDASKGSLERLSTLGDRVEGLLAAGDMNGAIDALNDAPALHSAALAEISDTKENDHNRQEYAIQLLTTTAIES</sequence>
<dbReference type="Pfam" id="PF01055">
    <property type="entry name" value="Glyco_hydro_31_2nd"/>
    <property type="match status" value="1"/>
</dbReference>
<feature type="chain" id="PRO_5043579048" evidence="3">
    <location>
        <begin position="23"/>
        <end position="954"/>
    </location>
</feature>
<dbReference type="Gene3D" id="3.20.20.80">
    <property type="entry name" value="Glycosidases"/>
    <property type="match status" value="1"/>
</dbReference>